<evidence type="ECO:0000313" key="3">
    <source>
        <dbReference type="EMBL" id="GHH84096.1"/>
    </source>
</evidence>
<feature type="compositionally biased region" description="Low complexity" evidence="1">
    <location>
        <begin position="91"/>
        <end position="102"/>
    </location>
</feature>
<name>A0A919GGS7_9ACTN</name>
<dbReference type="RefSeq" id="WP_189935345.1">
    <property type="nucleotide sequence ID" value="NZ_BNCD01000015.1"/>
</dbReference>
<accession>A0A919GGS7</accession>
<protein>
    <recommendedName>
        <fullName evidence="2">DUF8129 domain-containing protein</fullName>
    </recommendedName>
</protein>
<keyword evidence="4" id="KW-1185">Reference proteome</keyword>
<evidence type="ECO:0000313" key="4">
    <source>
        <dbReference type="Proteomes" id="UP000603708"/>
    </source>
</evidence>
<evidence type="ECO:0000259" key="2">
    <source>
        <dbReference type="Pfam" id="PF26450"/>
    </source>
</evidence>
<dbReference type="EMBL" id="BNCD01000015">
    <property type="protein sequence ID" value="GHH84096.1"/>
    <property type="molecule type" value="Genomic_DNA"/>
</dbReference>
<feature type="region of interest" description="Disordered" evidence="1">
    <location>
        <begin position="1"/>
        <end position="22"/>
    </location>
</feature>
<feature type="compositionally biased region" description="Polar residues" evidence="1">
    <location>
        <begin position="68"/>
        <end position="77"/>
    </location>
</feature>
<evidence type="ECO:0000256" key="1">
    <source>
        <dbReference type="SAM" id="MobiDB-lite"/>
    </source>
</evidence>
<reference evidence="3" key="1">
    <citation type="journal article" date="2014" name="Int. J. Syst. Evol. Microbiol.">
        <title>Complete genome sequence of Corynebacterium casei LMG S-19264T (=DSM 44701T), isolated from a smear-ripened cheese.</title>
        <authorList>
            <consortium name="US DOE Joint Genome Institute (JGI-PGF)"/>
            <person name="Walter F."/>
            <person name="Albersmeier A."/>
            <person name="Kalinowski J."/>
            <person name="Ruckert C."/>
        </authorList>
    </citation>
    <scope>NUCLEOTIDE SEQUENCE</scope>
    <source>
        <strain evidence="3">JCM 5069</strain>
    </source>
</reference>
<reference evidence="3" key="2">
    <citation type="submission" date="2020-09" db="EMBL/GenBank/DDBJ databases">
        <authorList>
            <person name="Sun Q."/>
            <person name="Ohkuma M."/>
        </authorList>
    </citation>
    <scope>NUCLEOTIDE SEQUENCE</scope>
    <source>
        <strain evidence="3">JCM 5069</strain>
    </source>
</reference>
<dbReference type="InterPro" id="IPR058442">
    <property type="entry name" value="DUF8129"/>
</dbReference>
<dbReference type="Proteomes" id="UP000603708">
    <property type="component" value="Unassembled WGS sequence"/>
</dbReference>
<dbReference type="AlphaFoldDB" id="A0A919GGS7"/>
<proteinExistence type="predicted"/>
<sequence>MSQHDRGTGHDPHSLPLADYDELPLPALESRIRPLGPAEVRELLDHERRHARRTGAVEVLKARLGQLKSGSEPSSGDPSAPRPGAGHHRGGSPVSPATSSAPGSPPPHGTPDQPGRPKGNRA</sequence>
<feature type="region of interest" description="Disordered" evidence="1">
    <location>
        <begin position="63"/>
        <end position="122"/>
    </location>
</feature>
<comment type="caution">
    <text evidence="3">The sequence shown here is derived from an EMBL/GenBank/DDBJ whole genome shotgun (WGS) entry which is preliminary data.</text>
</comment>
<gene>
    <name evidence="3" type="ORF">GCM10018793_47590</name>
</gene>
<feature type="compositionally biased region" description="Basic and acidic residues" evidence="1">
    <location>
        <begin position="1"/>
        <end position="13"/>
    </location>
</feature>
<feature type="compositionally biased region" description="Low complexity" evidence="1">
    <location>
        <begin position="110"/>
        <end position="122"/>
    </location>
</feature>
<feature type="domain" description="DUF8129" evidence="2">
    <location>
        <begin position="15"/>
        <end position="68"/>
    </location>
</feature>
<organism evidence="3 4">
    <name type="scientific">Streptomyces sulfonofaciens</name>
    <dbReference type="NCBI Taxonomy" id="68272"/>
    <lineage>
        <taxon>Bacteria</taxon>
        <taxon>Bacillati</taxon>
        <taxon>Actinomycetota</taxon>
        <taxon>Actinomycetes</taxon>
        <taxon>Kitasatosporales</taxon>
        <taxon>Streptomycetaceae</taxon>
        <taxon>Streptomyces</taxon>
    </lineage>
</organism>
<dbReference type="Pfam" id="PF26450">
    <property type="entry name" value="DUF8129"/>
    <property type="match status" value="1"/>
</dbReference>